<dbReference type="GeneID" id="5125145"/>
<dbReference type="VEuPathDB" id="FungiDB:PGUG_04514"/>
<dbReference type="EMBL" id="CH408159">
    <property type="protein sequence ID" value="EDK40416.2"/>
    <property type="molecule type" value="Genomic_DNA"/>
</dbReference>
<dbReference type="InParanoid" id="A5DML3"/>
<keyword evidence="3" id="KW-0156">Chromatin regulator</keyword>
<reference evidence="7 8" key="1">
    <citation type="journal article" date="2009" name="Nature">
        <title>Evolution of pathogenicity and sexual reproduction in eight Candida genomes.</title>
        <authorList>
            <person name="Butler G."/>
            <person name="Rasmussen M.D."/>
            <person name="Lin M.F."/>
            <person name="Santos M.A."/>
            <person name="Sakthikumar S."/>
            <person name="Munro C.A."/>
            <person name="Rheinbay E."/>
            <person name="Grabherr M."/>
            <person name="Forche A."/>
            <person name="Reedy J.L."/>
            <person name="Agrafioti I."/>
            <person name="Arnaud M.B."/>
            <person name="Bates S."/>
            <person name="Brown A.J."/>
            <person name="Brunke S."/>
            <person name="Costanzo M.C."/>
            <person name="Fitzpatrick D.A."/>
            <person name="de Groot P.W."/>
            <person name="Harris D."/>
            <person name="Hoyer L.L."/>
            <person name="Hube B."/>
            <person name="Klis F.M."/>
            <person name="Kodira C."/>
            <person name="Lennard N."/>
            <person name="Logue M.E."/>
            <person name="Martin R."/>
            <person name="Neiman A.M."/>
            <person name="Nikolaou E."/>
            <person name="Quail M.A."/>
            <person name="Quinn J."/>
            <person name="Santos M.C."/>
            <person name="Schmitzberger F.F."/>
            <person name="Sherlock G."/>
            <person name="Shah P."/>
            <person name="Silverstein K.A."/>
            <person name="Skrzypek M.S."/>
            <person name="Soll D."/>
            <person name="Staggs R."/>
            <person name="Stansfield I."/>
            <person name="Stumpf M.P."/>
            <person name="Sudbery P.E."/>
            <person name="Srikantha T."/>
            <person name="Zeng Q."/>
            <person name="Berman J."/>
            <person name="Berriman M."/>
            <person name="Heitman J."/>
            <person name="Gow N.A."/>
            <person name="Lorenz M.C."/>
            <person name="Birren B.W."/>
            <person name="Kellis M."/>
            <person name="Cuomo C.A."/>
        </authorList>
    </citation>
    <scope>NUCLEOTIDE SEQUENCE [LARGE SCALE GENOMIC DNA]</scope>
    <source>
        <strain evidence="8">ATCC 6260 / CBS 566 / DSM 6381 / JCM 1539 / NBRC 10279 / NRRL Y-324</strain>
    </source>
</reference>
<evidence type="ECO:0000259" key="6">
    <source>
        <dbReference type="Pfam" id="PF12265"/>
    </source>
</evidence>
<keyword evidence="2" id="KW-0677">Repeat</keyword>
<dbReference type="SUPFAM" id="SSF50978">
    <property type="entry name" value="WD40 repeat-like"/>
    <property type="match status" value="1"/>
</dbReference>
<feature type="domain" description="Histone-binding protein RBBP4-like N-terminal" evidence="6">
    <location>
        <begin position="19"/>
        <end position="72"/>
    </location>
</feature>
<dbReference type="Pfam" id="PF12265">
    <property type="entry name" value="CAF1C_H4-bd"/>
    <property type="match status" value="1"/>
</dbReference>
<dbReference type="OrthoDB" id="427795at2759"/>
<evidence type="ECO:0000256" key="2">
    <source>
        <dbReference type="ARBA" id="ARBA00022737"/>
    </source>
</evidence>
<keyword evidence="1 4" id="KW-0853">WD repeat</keyword>
<dbReference type="PROSITE" id="PS50082">
    <property type="entry name" value="WD_REPEATS_2"/>
    <property type="match status" value="2"/>
</dbReference>
<name>A5DML3_PICGU</name>
<evidence type="ECO:0000256" key="3">
    <source>
        <dbReference type="ARBA" id="ARBA00022853"/>
    </source>
</evidence>
<dbReference type="HOGENOM" id="CLU_020445_3_1_1"/>
<feature type="repeat" description="WD" evidence="4">
    <location>
        <begin position="147"/>
        <end position="187"/>
    </location>
</feature>
<feature type="repeat" description="WD" evidence="4">
    <location>
        <begin position="278"/>
        <end position="313"/>
    </location>
</feature>
<dbReference type="InterPro" id="IPR022052">
    <property type="entry name" value="Histone-bd_RBBP4-like_N"/>
</dbReference>
<dbReference type="InterPro" id="IPR050459">
    <property type="entry name" value="WD_repeat_RBAP46/RBAP48/MSI1"/>
</dbReference>
<feature type="compositionally biased region" description="Acidic residues" evidence="5">
    <location>
        <begin position="386"/>
        <end position="399"/>
    </location>
</feature>
<dbReference type="InterPro" id="IPR015943">
    <property type="entry name" value="WD40/YVTN_repeat-like_dom_sf"/>
</dbReference>
<feature type="region of interest" description="Disordered" evidence="5">
    <location>
        <begin position="380"/>
        <end position="412"/>
    </location>
</feature>
<dbReference type="PANTHER" id="PTHR22850">
    <property type="entry name" value="WD40 REPEAT FAMILY"/>
    <property type="match status" value="1"/>
</dbReference>
<evidence type="ECO:0000313" key="7">
    <source>
        <dbReference type="EMBL" id="EDK40416.2"/>
    </source>
</evidence>
<dbReference type="SMART" id="SM00320">
    <property type="entry name" value="WD40"/>
    <property type="match status" value="6"/>
</dbReference>
<protein>
    <recommendedName>
        <fullName evidence="6">Histone-binding protein RBBP4-like N-terminal domain-containing protein</fullName>
    </recommendedName>
</protein>
<evidence type="ECO:0000256" key="1">
    <source>
        <dbReference type="ARBA" id="ARBA00022574"/>
    </source>
</evidence>
<evidence type="ECO:0000313" key="8">
    <source>
        <dbReference type="Proteomes" id="UP000001997"/>
    </source>
</evidence>
<sequence length="412" mass="46148">MRSLRYGKRPCRFFTIPSHSQALDFPSLSIAWLPDYTVSDNKNFITVKFLYGTNTSQHSQDYLKLGSLQLPSTLAPDFASFNPNAQSIPIPVGDSTTDFKAVSSWKHNGEINKIRLSPDASSAITFDNSGDVHLYDLSAVNKPPTSFVYHKQEGYALEWVSNDRFLSGANDSQIVLWDVSKPSTPLQAFKSHTAVINDLSHSVPSQHLFGSVADDYWTHIHDLRSSVNDGPAIKTQTSHVQNAISFHPQIATLYAVAGKDKVVNVYDLRNPNEPFRKLFGHTESVAGVQWNSDSEPELLTSWGYDRRVITWNLAALNEDFSYPDSEEGGRKRAAKSADPCLYFIHGGHTGRVNDVSIHPKIPSLYATCGDDSLLEVYRTKTVREDTDNEEEAEKEDNDNDEKKDVEMEENDQ</sequence>
<dbReference type="Gene3D" id="2.130.10.10">
    <property type="entry name" value="YVTN repeat-like/Quinoprotein amine dehydrogenase"/>
    <property type="match status" value="1"/>
</dbReference>
<dbReference type="RefSeq" id="XP_001483785.2">
    <property type="nucleotide sequence ID" value="XM_001483735.1"/>
</dbReference>
<dbReference type="OMA" id="CEADWHP"/>
<dbReference type="AlphaFoldDB" id="A5DML3"/>
<proteinExistence type="predicted"/>
<gene>
    <name evidence="7" type="ORF">PGUG_04514</name>
</gene>
<evidence type="ECO:0000256" key="5">
    <source>
        <dbReference type="SAM" id="MobiDB-lite"/>
    </source>
</evidence>
<dbReference type="KEGG" id="pgu:PGUG_04514"/>
<dbReference type="STRING" id="294746.A5DML3"/>
<dbReference type="Proteomes" id="UP000001997">
    <property type="component" value="Unassembled WGS sequence"/>
</dbReference>
<dbReference type="InterPro" id="IPR001680">
    <property type="entry name" value="WD40_rpt"/>
</dbReference>
<dbReference type="GO" id="GO:0006325">
    <property type="term" value="P:chromatin organization"/>
    <property type="evidence" value="ECO:0007669"/>
    <property type="project" value="UniProtKB-KW"/>
</dbReference>
<dbReference type="InterPro" id="IPR036322">
    <property type="entry name" value="WD40_repeat_dom_sf"/>
</dbReference>
<evidence type="ECO:0000256" key="4">
    <source>
        <dbReference type="PROSITE-ProRule" id="PRU00221"/>
    </source>
</evidence>
<organism evidence="7 8">
    <name type="scientific">Meyerozyma guilliermondii (strain ATCC 6260 / CBS 566 / DSM 6381 / JCM 1539 / NBRC 10279 / NRRL Y-324)</name>
    <name type="common">Yeast</name>
    <name type="synonym">Candida guilliermondii</name>
    <dbReference type="NCBI Taxonomy" id="294746"/>
    <lineage>
        <taxon>Eukaryota</taxon>
        <taxon>Fungi</taxon>
        <taxon>Dikarya</taxon>
        <taxon>Ascomycota</taxon>
        <taxon>Saccharomycotina</taxon>
        <taxon>Pichiomycetes</taxon>
        <taxon>Debaryomycetaceae</taxon>
        <taxon>Meyerozyma</taxon>
    </lineage>
</organism>
<dbReference type="eggNOG" id="KOG0264">
    <property type="taxonomic scope" value="Eukaryota"/>
</dbReference>
<accession>A5DML3</accession>
<keyword evidence="8" id="KW-1185">Reference proteome</keyword>